<feature type="compositionally biased region" description="Basic residues" evidence="1">
    <location>
        <begin position="150"/>
        <end position="168"/>
    </location>
</feature>
<accession>A0A124DZ26</accession>
<proteinExistence type="predicted"/>
<name>A0A124DZ26_9MYCO</name>
<evidence type="ECO:0000256" key="1">
    <source>
        <dbReference type="SAM" id="MobiDB-lite"/>
    </source>
</evidence>
<gene>
    <name evidence="2" type="ORF">RMCB_0136</name>
</gene>
<keyword evidence="3" id="KW-1185">Reference proteome</keyword>
<comment type="caution">
    <text evidence="2">The sequence shown here is derived from an EMBL/GenBank/DDBJ whole genome shotgun (WGS) entry which is preliminary data.</text>
</comment>
<reference evidence="3" key="1">
    <citation type="journal article" date="2016" name="Genome Announc.">
        <title>Draft Genome Sequences of Five Rapidly Growing Mycobacterium Species, M. thermoresistibile, M. fortuitum subsp. acetamidolyticum, M. canariasense, M. brisbanense, and M. novocastrense.</title>
        <authorList>
            <person name="Katahira K."/>
            <person name="Ogura Y."/>
            <person name="Gotoh Y."/>
            <person name="Hayashi T."/>
        </authorList>
    </citation>
    <scope>NUCLEOTIDE SEQUENCE [LARGE SCALE GENOMIC DNA]</scope>
    <source>
        <strain evidence="3">JCM15654</strain>
    </source>
</reference>
<dbReference type="Proteomes" id="UP000069620">
    <property type="component" value="Unassembled WGS sequence"/>
</dbReference>
<feature type="non-terminal residue" evidence="2">
    <location>
        <position position="221"/>
    </location>
</feature>
<feature type="non-terminal residue" evidence="2">
    <location>
        <position position="1"/>
    </location>
</feature>
<feature type="region of interest" description="Disordered" evidence="1">
    <location>
        <begin position="78"/>
        <end position="99"/>
    </location>
</feature>
<feature type="compositionally biased region" description="Basic residues" evidence="1">
    <location>
        <begin position="176"/>
        <end position="185"/>
    </location>
</feature>
<evidence type="ECO:0000313" key="3">
    <source>
        <dbReference type="Proteomes" id="UP000069620"/>
    </source>
</evidence>
<organism evidence="2 3">
    <name type="scientific">Mycolicibacterium brisbanense</name>
    <dbReference type="NCBI Taxonomy" id="146020"/>
    <lineage>
        <taxon>Bacteria</taxon>
        <taxon>Bacillati</taxon>
        <taxon>Actinomycetota</taxon>
        <taxon>Actinomycetes</taxon>
        <taxon>Mycobacteriales</taxon>
        <taxon>Mycobacteriaceae</taxon>
        <taxon>Mycolicibacterium</taxon>
    </lineage>
</organism>
<dbReference type="EMBL" id="BCSX01000003">
    <property type="protein sequence ID" value="GAS86040.1"/>
    <property type="molecule type" value="Genomic_DNA"/>
</dbReference>
<feature type="compositionally biased region" description="Basic residues" evidence="1">
    <location>
        <begin position="207"/>
        <end position="221"/>
    </location>
</feature>
<sequence length="221" mass="23998">RGAGQGADLRWFAAHHGGARSSARHAAQAAASGDAVRHRDTVEDADRWGVGRGRGLAGSVRICPGSRCDTTHHRYAEAHHRGAPVPQRPGAGRPAEGSGAVVRHRRGRAFRAAARDHVAGLADRGRRRVHAVGCCRGAVVAEHRCGRGGYVRHRRRRRRTAPARKRPGRRPEGNGHHRRQARQRRVPGQGARRGGRQDPRPPAGGHRGGRTHHRAPGRAQM</sequence>
<feature type="region of interest" description="Disordered" evidence="1">
    <location>
        <begin position="150"/>
        <end position="221"/>
    </location>
</feature>
<evidence type="ECO:0000313" key="2">
    <source>
        <dbReference type="EMBL" id="GAS86040.1"/>
    </source>
</evidence>
<reference evidence="3" key="2">
    <citation type="submission" date="2016-02" db="EMBL/GenBank/DDBJ databases">
        <title>Draft genome sequence of five rapidly growing Mycobacterium species.</title>
        <authorList>
            <person name="Katahira K."/>
            <person name="Gotou Y."/>
            <person name="Iida K."/>
            <person name="Ogura Y."/>
            <person name="Hayashi T."/>
        </authorList>
    </citation>
    <scope>NUCLEOTIDE SEQUENCE [LARGE SCALE GENOMIC DNA]</scope>
    <source>
        <strain evidence="3">JCM15654</strain>
    </source>
</reference>
<protein>
    <submittedName>
        <fullName evidence="2">Transcriptional repressor</fullName>
    </submittedName>
</protein>
<dbReference type="AlphaFoldDB" id="A0A124DZ26"/>